<evidence type="ECO:0000256" key="1">
    <source>
        <dbReference type="ARBA" id="ARBA00003800"/>
    </source>
</evidence>
<dbReference type="InterPro" id="IPR006139">
    <property type="entry name" value="D-isomer_2_OHA_DH_cat_dom"/>
</dbReference>
<dbReference type="PANTHER" id="PTHR42938:SF47">
    <property type="entry name" value="HYDROXYPYRUVATE REDUCTASE"/>
    <property type="match status" value="1"/>
</dbReference>
<dbReference type="PROSITE" id="PS51671">
    <property type="entry name" value="ACT"/>
    <property type="match status" value="1"/>
</dbReference>
<dbReference type="PANTHER" id="PTHR42938">
    <property type="entry name" value="FORMATE DEHYDROGENASE 1"/>
    <property type="match status" value="1"/>
</dbReference>
<comment type="catalytic activity">
    <reaction evidence="9">
        <text>(2R)-3-phosphoglycerate + NAD(+) = 3-phosphooxypyruvate + NADH + H(+)</text>
        <dbReference type="Rhea" id="RHEA:12641"/>
        <dbReference type="ChEBI" id="CHEBI:15378"/>
        <dbReference type="ChEBI" id="CHEBI:18110"/>
        <dbReference type="ChEBI" id="CHEBI:57540"/>
        <dbReference type="ChEBI" id="CHEBI:57945"/>
        <dbReference type="ChEBI" id="CHEBI:58272"/>
        <dbReference type="EC" id="1.1.1.95"/>
    </reaction>
</comment>
<dbReference type="SUPFAM" id="SSF51735">
    <property type="entry name" value="NAD(P)-binding Rossmann-fold domains"/>
    <property type="match status" value="1"/>
</dbReference>
<dbReference type="EC" id="1.1.1.95" evidence="4"/>
<dbReference type="EC" id="1.1.1.399" evidence="3"/>
<proteinExistence type="inferred from homology"/>
<evidence type="ECO:0000256" key="10">
    <source>
        <dbReference type="RuleBase" id="RU003719"/>
    </source>
</evidence>
<evidence type="ECO:0000256" key="8">
    <source>
        <dbReference type="ARBA" id="ARBA00048126"/>
    </source>
</evidence>
<sequence>MKIQVLNNISKAGLDILEENKFVICGENEEDFSGIVLRSKNIFEAKYERSLFAISRAGAGTNNINVQNCSEKGIVVFNTPGANANAVKEMVICALILGKRDLVTGNKTLDSIDIDDLNDDEVAVEIESMKKQFVGQEVSEKKLCVLGLGAIGSLVASQAMSLGMQVQGYDPGLTVDVALGLPSTLIRCNSIEEALKDADYVSLHIPLNSETKGMINKKIFNSFKKDCVLVNFSRGGIVLEEDLIDALEKEKICKYITDFPTKKLLQRLKSKKDIIIFPHLGASTKESEENCARMACVQISNFLKFGKIENSVNFPNINSDTIAKHRIFITNKNHPGIISQVAETLANEKINILEFVNKSRGEFACNIIDSDEKFGDQTISKLLNINGVTNARVCY</sequence>
<comment type="pathway">
    <text evidence="2">Amino-acid biosynthesis; L-serine biosynthesis; L-serine from 3-phospho-D-glycerate: step 1/3.</text>
</comment>
<keyword evidence="13" id="KW-1185">Reference proteome</keyword>
<protein>
    <recommendedName>
        <fullName evidence="5">D-3-phosphoglycerate dehydrogenase</fullName>
        <ecNumber evidence="3">1.1.1.399</ecNumber>
        <ecNumber evidence="4">1.1.1.95</ecNumber>
    </recommendedName>
    <alternativeName>
        <fullName evidence="7">2-oxoglutarate reductase</fullName>
    </alternativeName>
</protein>
<evidence type="ECO:0000313" key="13">
    <source>
        <dbReference type="Proteomes" id="UP001056381"/>
    </source>
</evidence>
<evidence type="ECO:0000313" key="12">
    <source>
        <dbReference type="EMBL" id="URQ63560.1"/>
    </source>
</evidence>
<comment type="catalytic activity">
    <reaction evidence="8">
        <text>(R)-2-hydroxyglutarate + NAD(+) = 2-oxoglutarate + NADH + H(+)</text>
        <dbReference type="Rhea" id="RHEA:49612"/>
        <dbReference type="ChEBI" id="CHEBI:15378"/>
        <dbReference type="ChEBI" id="CHEBI:15801"/>
        <dbReference type="ChEBI" id="CHEBI:16810"/>
        <dbReference type="ChEBI" id="CHEBI:57540"/>
        <dbReference type="ChEBI" id="CHEBI:57945"/>
        <dbReference type="EC" id="1.1.1.399"/>
    </reaction>
</comment>
<evidence type="ECO:0000256" key="9">
    <source>
        <dbReference type="ARBA" id="ARBA00048731"/>
    </source>
</evidence>
<accession>A0A9Q8X2C5</accession>
<dbReference type="GO" id="GO:0004617">
    <property type="term" value="F:phosphoglycerate dehydrogenase activity"/>
    <property type="evidence" value="ECO:0007669"/>
    <property type="project" value="UniProtKB-EC"/>
</dbReference>
<dbReference type="SUPFAM" id="SSF55021">
    <property type="entry name" value="ACT-like"/>
    <property type="match status" value="1"/>
</dbReference>
<dbReference type="Proteomes" id="UP001056381">
    <property type="component" value="Chromosome"/>
</dbReference>
<reference evidence="12" key="1">
    <citation type="submission" date="2022-05" db="EMBL/GenBank/DDBJ databases">
        <title>Single-amplified genomics reveal most streamlined microbe among free-living bacteria.</title>
        <authorList>
            <person name="Roda-Garcia J."/>
            <person name="Haro-Moreno J.M."/>
            <person name="Rodriguez-Valera F."/>
            <person name="Almagro-Moreno S."/>
            <person name="Lopez-Perez M."/>
        </authorList>
    </citation>
    <scope>NUCLEOTIDE SEQUENCE</scope>
    <source>
        <strain evidence="12">TMED112-D2-2</strain>
    </source>
</reference>
<evidence type="ECO:0000256" key="2">
    <source>
        <dbReference type="ARBA" id="ARBA00005216"/>
    </source>
</evidence>
<keyword evidence="10" id="KW-0560">Oxidoreductase</keyword>
<gene>
    <name evidence="12" type="ORF">M9B40_02030</name>
</gene>
<dbReference type="InterPro" id="IPR006140">
    <property type="entry name" value="D-isomer_DH_NAD-bd"/>
</dbReference>
<dbReference type="Pfam" id="PF00389">
    <property type="entry name" value="2-Hacid_dh"/>
    <property type="match status" value="1"/>
</dbReference>
<keyword evidence="6" id="KW-0520">NAD</keyword>
<feature type="domain" description="ACT" evidence="11">
    <location>
        <begin position="326"/>
        <end position="395"/>
    </location>
</feature>
<evidence type="ECO:0000256" key="6">
    <source>
        <dbReference type="ARBA" id="ARBA00023027"/>
    </source>
</evidence>
<dbReference type="GO" id="GO:0051287">
    <property type="term" value="F:NAD binding"/>
    <property type="evidence" value="ECO:0007669"/>
    <property type="project" value="InterPro"/>
</dbReference>
<dbReference type="EMBL" id="CP097966">
    <property type="protein sequence ID" value="URQ63560.1"/>
    <property type="molecule type" value="Genomic_DNA"/>
</dbReference>
<evidence type="ECO:0000256" key="7">
    <source>
        <dbReference type="ARBA" id="ARBA00030455"/>
    </source>
</evidence>
<dbReference type="CDD" id="cd12174">
    <property type="entry name" value="PGDH_like_3"/>
    <property type="match status" value="1"/>
</dbReference>
<evidence type="ECO:0000256" key="5">
    <source>
        <dbReference type="ARBA" id="ARBA00021582"/>
    </source>
</evidence>
<evidence type="ECO:0000259" key="11">
    <source>
        <dbReference type="PROSITE" id="PS51671"/>
    </source>
</evidence>
<dbReference type="InterPro" id="IPR045865">
    <property type="entry name" value="ACT-like_dom_sf"/>
</dbReference>
<comment type="similarity">
    <text evidence="10">Belongs to the D-isomer specific 2-hydroxyacid dehydrogenase family.</text>
</comment>
<evidence type="ECO:0000256" key="4">
    <source>
        <dbReference type="ARBA" id="ARBA00013143"/>
    </source>
</evidence>
<dbReference type="AlphaFoldDB" id="A0A9Q8X2C5"/>
<dbReference type="InterPro" id="IPR036291">
    <property type="entry name" value="NAD(P)-bd_dom_sf"/>
</dbReference>
<dbReference type="Gene3D" id="3.40.50.720">
    <property type="entry name" value="NAD(P)-binding Rossmann-like Domain"/>
    <property type="match status" value="2"/>
</dbReference>
<dbReference type="Pfam" id="PF02826">
    <property type="entry name" value="2-Hacid_dh_C"/>
    <property type="match status" value="1"/>
</dbReference>
<evidence type="ECO:0000256" key="3">
    <source>
        <dbReference type="ARBA" id="ARBA00013001"/>
    </source>
</evidence>
<dbReference type="SUPFAM" id="SSF52283">
    <property type="entry name" value="Formate/glycerate dehydrogenase catalytic domain-like"/>
    <property type="match status" value="1"/>
</dbReference>
<dbReference type="Gene3D" id="3.30.70.260">
    <property type="match status" value="1"/>
</dbReference>
<organism evidence="12 13">
    <name type="scientific">SAR86 cluster bacterium</name>
    <dbReference type="NCBI Taxonomy" id="2030880"/>
    <lineage>
        <taxon>Bacteria</taxon>
        <taxon>Pseudomonadati</taxon>
        <taxon>Pseudomonadota</taxon>
        <taxon>Gammaproteobacteria</taxon>
        <taxon>SAR86 cluster</taxon>
    </lineage>
</organism>
<name>A0A9Q8X2C5_9GAMM</name>
<dbReference type="InterPro" id="IPR002912">
    <property type="entry name" value="ACT_dom"/>
</dbReference>
<comment type="function">
    <text evidence="1">Catalyzes the reversible oxidation of 3-phospho-D-glycerate to 3-phosphonooxypyruvate, the first step of the phosphorylated L-serine biosynthesis pathway. Also catalyzes the reversible oxidation of 2-hydroxyglutarate to 2-oxoglutarate.</text>
</comment>